<dbReference type="WBParaSite" id="GPUH_0001479601-mRNA-1">
    <property type="protein sequence ID" value="GPUH_0001479601-mRNA-1"/>
    <property type="gene ID" value="GPUH_0001479601"/>
</dbReference>
<evidence type="ECO:0000313" key="2">
    <source>
        <dbReference type="EMBL" id="VDN24755.1"/>
    </source>
</evidence>
<dbReference type="AlphaFoldDB" id="A0A183E1D6"/>
<feature type="transmembrane region" description="Helical" evidence="1">
    <location>
        <begin position="28"/>
        <end position="49"/>
    </location>
</feature>
<dbReference type="Gene3D" id="3.90.1150.10">
    <property type="entry name" value="Aspartate Aminotransferase, domain 1"/>
    <property type="match status" value="1"/>
</dbReference>
<gene>
    <name evidence="2" type="ORF">GPUH_LOCUS14777</name>
</gene>
<protein>
    <submittedName>
        <fullName evidence="4">Aminotran_5 domain-containing protein</fullName>
    </submittedName>
</protein>
<proteinExistence type="predicted"/>
<dbReference type="InterPro" id="IPR015424">
    <property type="entry name" value="PyrdxlP-dep_Trfase"/>
</dbReference>
<reference evidence="2 3" key="2">
    <citation type="submission" date="2018-11" db="EMBL/GenBank/DDBJ databases">
        <authorList>
            <consortium name="Pathogen Informatics"/>
        </authorList>
    </citation>
    <scope>NUCLEOTIDE SEQUENCE [LARGE SCALE GENOMIC DNA]</scope>
</reference>
<keyword evidence="3" id="KW-1185">Reference proteome</keyword>
<dbReference type="EMBL" id="UYRT01081639">
    <property type="protein sequence ID" value="VDN24755.1"/>
    <property type="molecule type" value="Genomic_DNA"/>
</dbReference>
<sequence>SEDGTIDFWGIAALKRGFEDIGRYGKFIFSYFLFLSHFVTLLSGGIRAIQQKTHALAYAAYQILMELKFPSGKPLAEVYFCHKNYNESEAQGPIVAFNLLRCDGSYIGYSEVEKMCDLFGIEVRTGCFCNQGACQKHLKLTQQQIIDNYKASMICSNGAV</sequence>
<evidence type="ECO:0000256" key="1">
    <source>
        <dbReference type="SAM" id="Phobius"/>
    </source>
</evidence>
<evidence type="ECO:0000313" key="3">
    <source>
        <dbReference type="Proteomes" id="UP000271098"/>
    </source>
</evidence>
<name>A0A183E1D6_9BILA</name>
<reference evidence="4" key="1">
    <citation type="submission" date="2016-06" db="UniProtKB">
        <authorList>
            <consortium name="WormBaseParasite"/>
        </authorList>
    </citation>
    <scope>IDENTIFICATION</scope>
</reference>
<organism evidence="4">
    <name type="scientific">Gongylonema pulchrum</name>
    <dbReference type="NCBI Taxonomy" id="637853"/>
    <lineage>
        <taxon>Eukaryota</taxon>
        <taxon>Metazoa</taxon>
        <taxon>Ecdysozoa</taxon>
        <taxon>Nematoda</taxon>
        <taxon>Chromadorea</taxon>
        <taxon>Rhabditida</taxon>
        <taxon>Spirurina</taxon>
        <taxon>Spiruromorpha</taxon>
        <taxon>Spiruroidea</taxon>
        <taxon>Gongylonematidae</taxon>
        <taxon>Gongylonema</taxon>
    </lineage>
</organism>
<keyword evidence="1" id="KW-0472">Membrane</keyword>
<dbReference type="InterPro" id="IPR015422">
    <property type="entry name" value="PyrdxlP-dep_Trfase_small"/>
</dbReference>
<keyword evidence="1" id="KW-0812">Transmembrane</keyword>
<dbReference type="Proteomes" id="UP000271098">
    <property type="component" value="Unassembled WGS sequence"/>
</dbReference>
<accession>A0A183E1D6</accession>
<evidence type="ECO:0000313" key="4">
    <source>
        <dbReference type="WBParaSite" id="GPUH_0001479601-mRNA-1"/>
    </source>
</evidence>
<keyword evidence="1" id="KW-1133">Transmembrane helix</keyword>
<dbReference type="SUPFAM" id="SSF53383">
    <property type="entry name" value="PLP-dependent transferases"/>
    <property type="match status" value="1"/>
</dbReference>
<dbReference type="OrthoDB" id="420046at2759"/>